<gene>
    <name evidence="1" type="ORF">GCM10020369_57250</name>
</gene>
<comment type="caution">
    <text evidence="1">The sequence shown here is derived from an EMBL/GenBank/DDBJ whole genome shotgun (WGS) entry which is preliminary data.</text>
</comment>
<accession>A0ABP6T5V9</accession>
<protein>
    <submittedName>
        <fullName evidence="1">Uncharacterized protein</fullName>
    </submittedName>
</protein>
<keyword evidence="2" id="KW-1185">Reference proteome</keyword>
<sequence>MPHTSELGQSDRCCDWYERVEAARTAKALYAALERVPCDSCNRHLSDSEVPEHLRSVWQPYVAQSRPRRMPRALGFWLFRNRTKTLAHSS</sequence>
<dbReference type="EMBL" id="BAAAYN010000040">
    <property type="protein sequence ID" value="GAA3393082.1"/>
    <property type="molecule type" value="Genomic_DNA"/>
</dbReference>
<evidence type="ECO:0000313" key="1">
    <source>
        <dbReference type="EMBL" id="GAA3393082.1"/>
    </source>
</evidence>
<reference evidence="2" key="1">
    <citation type="journal article" date="2019" name="Int. J. Syst. Evol. Microbiol.">
        <title>The Global Catalogue of Microorganisms (GCM) 10K type strain sequencing project: providing services to taxonomists for standard genome sequencing and annotation.</title>
        <authorList>
            <consortium name="The Broad Institute Genomics Platform"/>
            <consortium name="The Broad Institute Genome Sequencing Center for Infectious Disease"/>
            <person name="Wu L."/>
            <person name="Ma J."/>
        </authorList>
    </citation>
    <scope>NUCLEOTIDE SEQUENCE [LARGE SCALE GENOMIC DNA]</scope>
    <source>
        <strain evidence="2">JCM 9458</strain>
    </source>
</reference>
<evidence type="ECO:0000313" key="2">
    <source>
        <dbReference type="Proteomes" id="UP001501676"/>
    </source>
</evidence>
<name>A0ABP6T5V9_9ACTN</name>
<dbReference type="Proteomes" id="UP001501676">
    <property type="component" value="Unassembled WGS sequence"/>
</dbReference>
<dbReference type="RefSeq" id="WP_376981090.1">
    <property type="nucleotide sequence ID" value="NZ_JBHMDE010000031.1"/>
</dbReference>
<proteinExistence type="predicted"/>
<organism evidence="1 2">
    <name type="scientific">Cryptosporangium minutisporangium</name>
    <dbReference type="NCBI Taxonomy" id="113569"/>
    <lineage>
        <taxon>Bacteria</taxon>
        <taxon>Bacillati</taxon>
        <taxon>Actinomycetota</taxon>
        <taxon>Actinomycetes</taxon>
        <taxon>Cryptosporangiales</taxon>
        <taxon>Cryptosporangiaceae</taxon>
        <taxon>Cryptosporangium</taxon>
    </lineage>
</organism>